<dbReference type="AlphaFoldDB" id="A0A1G8N401"/>
<feature type="domain" description="Fumarate reductase/succinate dehydrogenase flavoprotein-like C-terminal" evidence="14">
    <location>
        <begin position="410"/>
        <end position="497"/>
    </location>
</feature>
<evidence type="ECO:0000259" key="13">
    <source>
        <dbReference type="Pfam" id="PF00890"/>
    </source>
</evidence>
<dbReference type="EMBL" id="FNEN01000005">
    <property type="protein sequence ID" value="SDI74816.1"/>
    <property type="molecule type" value="Genomic_DNA"/>
</dbReference>
<comment type="pathway">
    <text evidence="2 12">Cofactor biosynthesis; NAD(+) biosynthesis; iminoaspartate from L-aspartate (oxidase route): step 1/1.</text>
</comment>
<evidence type="ECO:0000256" key="12">
    <source>
        <dbReference type="RuleBase" id="RU362049"/>
    </source>
</evidence>
<evidence type="ECO:0000256" key="8">
    <source>
        <dbReference type="ARBA" id="ARBA00022827"/>
    </source>
</evidence>
<dbReference type="InterPro" id="IPR027477">
    <property type="entry name" value="Succ_DH/fumarate_Rdtase_cat_sf"/>
</dbReference>
<comment type="subcellular location">
    <subcellularLocation>
        <location evidence="12">Cytoplasm</location>
    </subcellularLocation>
</comment>
<dbReference type="RefSeq" id="WP_090397818.1">
    <property type="nucleotide sequence ID" value="NZ_FNEN01000005.1"/>
</dbReference>
<name>A0A1G8N401_9BACI</name>
<dbReference type="EC" id="1.4.3.16" evidence="4 11"/>
<dbReference type="SUPFAM" id="SSF46977">
    <property type="entry name" value="Succinate dehydrogenase/fumarate reductase flavoprotein C-terminal domain"/>
    <property type="match status" value="1"/>
</dbReference>
<dbReference type="GO" id="GO:0033765">
    <property type="term" value="F:steroid dehydrogenase activity, acting on the CH-CH group of donors"/>
    <property type="evidence" value="ECO:0007669"/>
    <property type="project" value="UniProtKB-ARBA"/>
</dbReference>
<evidence type="ECO:0000256" key="6">
    <source>
        <dbReference type="ARBA" id="ARBA00022630"/>
    </source>
</evidence>
<dbReference type="Gene3D" id="3.90.700.10">
    <property type="entry name" value="Succinate dehydrogenase/fumarate reductase flavoprotein, catalytic domain"/>
    <property type="match status" value="1"/>
</dbReference>
<evidence type="ECO:0000256" key="4">
    <source>
        <dbReference type="ARBA" id="ARBA00012173"/>
    </source>
</evidence>
<evidence type="ECO:0000313" key="15">
    <source>
        <dbReference type="EMBL" id="SDI74816.1"/>
    </source>
</evidence>
<dbReference type="Pfam" id="PF00890">
    <property type="entry name" value="FAD_binding_2"/>
    <property type="match status" value="1"/>
</dbReference>
<dbReference type="GO" id="GO:0005737">
    <property type="term" value="C:cytoplasm"/>
    <property type="evidence" value="ECO:0007669"/>
    <property type="project" value="UniProtKB-SubCell"/>
</dbReference>
<accession>A0A1G8N401</accession>
<comment type="similarity">
    <text evidence="3 12">Belongs to the FAD-dependent oxidoreductase 2 family. NadB subfamily.</text>
</comment>
<evidence type="ECO:0000256" key="2">
    <source>
        <dbReference type="ARBA" id="ARBA00004950"/>
    </source>
</evidence>
<feature type="domain" description="FAD-dependent oxidoreductase 2 FAD-binding" evidence="13">
    <location>
        <begin position="9"/>
        <end position="369"/>
    </location>
</feature>
<keyword evidence="7 12" id="KW-0662">Pyridine nucleotide biosynthesis</keyword>
<gene>
    <name evidence="15" type="ORF">SAMN04488123_105188</name>
</gene>
<keyword evidence="16" id="KW-1185">Reference proteome</keyword>
<keyword evidence="9 12" id="KW-0560">Oxidoreductase</keyword>
<evidence type="ECO:0000256" key="1">
    <source>
        <dbReference type="ARBA" id="ARBA00001974"/>
    </source>
</evidence>
<organism evidence="15 16">
    <name type="scientific">Natribacillus halophilus</name>
    <dbReference type="NCBI Taxonomy" id="549003"/>
    <lineage>
        <taxon>Bacteria</taxon>
        <taxon>Bacillati</taxon>
        <taxon>Bacillota</taxon>
        <taxon>Bacilli</taxon>
        <taxon>Bacillales</taxon>
        <taxon>Bacillaceae</taxon>
        <taxon>Natribacillus</taxon>
    </lineage>
</organism>
<dbReference type="InterPro" id="IPR037099">
    <property type="entry name" value="Fum_R/Succ_DH_flav-like_C_sf"/>
</dbReference>
<comment type="cofactor">
    <cofactor evidence="1 12">
        <name>FAD</name>
        <dbReference type="ChEBI" id="CHEBI:57692"/>
    </cofactor>
</comment>
<keyword evidence="6 12" id="KW-0285">Flavoprotein</keyword>
<dbReference type="PANTHER" id="PTHR42716">
    <property type="entry name" value="L-ASPARTATE OXIDASE"/>
    <property type="match status" value="1"/>
</dbReference>
<dbReference type="OrthoDB" id="9806724at2"/>
<evidence type="ECO:0000256" key="10">
    <source>
        <dbReference type="ARBA" id="ARBA00048305"/>
    </source>
</evidence>
<proteinExistence type="inferred from homology"/>
<evidence type="ECO:0000256" key="9">
    <source>
        <dbReference type="ARBA" id="ARBA00023002"/>
    </source>
</evidence>
<evidence type="ECO:0000313" key="16">
    <source>
        <dbReference type="Proteomes" id="UP000198853"/>
    </source>
</evidence>
<protein>
    <recommendedName>
        <fullName evidence="5 11">L-aspartate oxidase</fullName>
        <ecNumber evidence="4 11">1.4.3.16</ecNumber>
    </recommendedName>
</protein>
<dbReference type="GO" id="GO:0008734">
    <property type="term" value="F:L-aspartate oxidase activity"/>
    <property type="evidence" value="ECO:0007669"/>
    <property type="project" value="UniProtKB-UniRule"/>
</dbReference>
<evidence type="ECO:0000259" key="14">
    <source>
        <dbReference type="Pfam" id="PF02910"/>
    </source>
</evidence>
<dbReference type="GO" id="GO:0034628">
    <property type="term" value="P:'de novo' NAD+ biosynthetic process from L-aspartate"/>
    <property type="evidence" value="ECO:0007669"/>
    <property type="project" value="TreeGrafter"/>
</dbReference>
<dbReference type="Gene3D" id="3.50.50.60">
    <property type="entry name" value="FAD/NAD(P)-binding domain"/>
    <property type="match status" value="1"/>
</dbReference>
<dbReference type="SUPFAM" id="SSF56425">
    <property type="entry name" value="Succinate dehydrogenase/fumarate reductase flavoprotein, catalytic domain"/>
    <property type="match status" value="1"/>
</dbReference>
<sequence>MSVKTETLDVLIIGSGLAGLVVAETISRELNVGIFSKGEATESNSYRAQGGVAAALSTNDSWKKHWRDTLEAGDDHNDNSNTATLTKAGQEAVHMLAAWGVLFDHDEHGFQLGKEGAHEHPRIVHAGGDRTGEALVHTLMERVRDHVQFFNEETVLSLLKVDRLCVGVKTVNKNGENRFWKAPHTVLATGGAGQLFSQTTNHAFATGDGYALAYRAGAILRDMEFIQFHPTLLATDTGAADLITEAVRGAGGRLVKSDGSRVMAHHPKGDLAGRDIVARAIAAARSEGREVFLDLSPVSHLAERFPGVASLCKIYGYSSQLPVAPGAHFMMGGVAATPDGKTNVPGLYTVGEVASTGVHGANRLASNSLLEAVVFGRKLGRRLLAHPRKRPAVFRTREEPSVTGTLPTKAEIKQVMDEACGVNRNAKTLQEAVDFFNLYSPESLQSDDPHIQESSNMALIAALITNAALARTESRGSHYREDHPMKKQAWDGASLTWPQIPAEGGIGIR</sequence>
<dbReference type="PRINTS" id="PR00368">
    <property type="entry name" value="FADPNR"/>
</dbReference>
<dbReference type="Gene3D" id="1.20.58.100">
    <property type="entry name" value="Fumarate reductase/succinate dehydrogenase flavoprotein-like, C-terminal domain"/>
    <property type="match status" value="1"/>
</dbReference>
<comment type="catalytic activity">
    <reaction evidence="10">
        <text>L-aspartate + O2 = iminosuccinate + H2O2</text>
        <dbReference type="Rhea" id="RHEA:25876"/>
        <dbReference type="ChEBI" id="CHEBI:15379"/>
        <dbReference type="ChEBI" id="CHEBI:16240"/>
        <dbReference type="ChEBI" id="CHEBI:29991"/>
        <dbReference type="ChEBI" id="CHEBI:77875"/>
        <dbReference type="EC" id="1.4.3.16"/>
    </reaction>
    <physiologicalReaction direction="left-to-right" evidence="10">
        <dbReference type="Rhea" id="RHEA:25877"/>
    </physiologicalReaction>
</comment>
<dbReference type="InterPro" id="IPR003953">
    <property type="entry name" value="FAD-dep_OxRdtase_2_FAD-bd"/>
</dbReference>
<dbReference type="InterPro" id="IPR005288">
    <property type="entry name" value="NadB"/>
</dbReference>
<keyword evidence="8 12" id="KW-0274">FAD</keyword>
<dbReference type="InterPro" id="IPR015939">
    <property type="entry name" value="Fum_Rdtase/Succ_DH_flav-like_C"/>
</dbReference>
<dbReference type="Pfam" id="PF02910">
    <property type="entry name" value="Succ_DH_flav_C"/>
    <property type="match status" value="1"/>
</dbReference>
<evidence type="ECO:0000256" key="5">
    <source>
        <dbReference type="ARBA" id="ARBA00021901"/>
    </source>
</evidence>
<dbReference type="InterPro" id="IPR036188">
    <property type="entry name" value="FAD/NAD-bd_sf"/>
</dbReference>
<evidence type="ECO:0000256" key="3">
    <source>
        <dbReference type="ARBA" id="ARBA00008562"/>
    </source>
</evidence>
<dbReference type="Proteomes" id="UP000198853">
    <property type="component" value="Unassembled WGS sequence"/>
</dbReference>
<dbReference type="PANTHER" id="PTHR42716:SF2">
    <property type="entry name" value="L-ASPARTATE OXIDASE, CHLOROPLASTIC"/>
    <property type="match status" value="1"/>
</dbReference>
<evidence type="ECO:0000256" key="7">
    <source>
        <dbReference type="ARBA" id="ARBA00022642"/>
    </source>
</evidence>
<dbReference type="SUPFAM" id="SSF51905">
    <property type="entry name" value="FAD/NAD(P)-binding domain"/>
    <property type="match status" value="1"/>
</dbReference>
<evidence type="ECO:0000256" key="11">
    <source>
        <dbReference type="NCBIfam" id="TIGR00551"/>
    </source>
</evidence>
<dbReference type="NCBIfam" id="TIGR00551">
    <property type="entry name" value="nadB"/>
    <property type="match status" value="1"/>
</dbReference>
<comment type="function">
    <text evidence="12">Catalyzes the oxidation of L-aspartate to iminoaspartate.</text>
</comment>
<reference evidence="15 16" key="1">
    <citation type="submission" date="2016-10" db="EMBL/GenBank/DDBJ databases">
        <authorList>
            <person name="de Groot N.N."/>
        </authorList>
    </citation>
    <scope>NUCLEOTIDE SEQUENCE [LARGE SCALE GENOMIC DNA]</scope>
    <source>
        <strain evidence="15 16">DSM 21771</strain>
    </source>
</reference>
<dbReference type="UniPathway" id="UPA00253">
    <property type="reaction ID" value="UER00326"/>
</dbReference>